<protein>
    <submittedName>
        <fullName evidence="4">Integral membrane sensor signal transduction histidine kinase</fullName>
    </submittedName>
</protein>
<feature type="compositionally biased region" description="Basic and acidic residues" evidence="1">
    <location>
        <begin position="714"/>
        <end position="723"/>
    </location>
</feature>
<dbReference type="InterPro" id="IPR003594">
    <property type="entry name" value="HATPase_dom"/>
</dbReference>
<dbReference type="InterPro" id="IPR036890">
    <property type="entry name" value="HATPase_C_sf"/>
</dbReference>
<keyword evidence="4" id="KW-0808">Transferase</keyword>
<keyword evidence="2" id="KW-0812">Transmembrane</keyword>
<dbReference type="AlphaFoldDB" id="A0A0M0LQB1"/>
<keyword evidence="5" id="KW-1185">Reference proteome</keyword>
<feature type="transmembrane region" description="Helical" evidence="2">
    <location>
        <begin position="67"/>
        <end position="86"/>
    </location>
</feature>
<dbReference type="Proteomes" id="UP000037460">
    <property type="component" value="Unassembled WGS sequence"/>
</dbReference>
<name>A0A0M0LQB1_9EUKA</name>
<feature type="transmembrane region" description="Helical" evidence="2">
    <location>
        <begin position="126"/>
        <end position="148"/>
    </location>
</feature>
<organism evidence="4 5">
    <name type="scientific">Chrysochromulina tobinii</name>
    <dbReference type="NCBI Taxonomy" id="1460289"/>
    <lineage>
        <taxon>Eukaryota</taxon>
        <taxon>Haptista</taxon>
        <taxon>Haptophyta</taxon>
        <taxon>Prymnesiophyceae</taxon>
        <taxon>Prymnesiales</taxon>
        <taxon>Chrysochromulinaceae</taxon>
        <taxon>Chrysochromulina</taxon>
    </lineage>
</organism>
<evidence type="ECO:0000256" key="1">
    <source>
        <dbReference type="SAM" id="MobiDB-lite"/>
    </source>
</evidence>
<keyword evidence="2" id="KW-1133">Transmembrane helix</keyword>
<evidence type="ECO:0000256" key="2">
    <source>
        <dbReference type="SAM" id="Phobius"/>
    </source>
</evidence>
<feature type="domain" description="Histidine kinase/HSP90-like ATPase" evidence="3">
    <location>
        <begin position="544"/>
        <end position="673"/>
    </location>
</feature>
<dbReference type="SUPFAM" id="SSF55874">
    <property type="entry name" value="ATPase domain of HSP90 chaperone/DNA topoisomerase II/histidine kinase"/>
    <property type="match status" value="1"/>
</dbReference>
<sequence>MSCDEDTIENYEDYQFDDAYHLTVAALITISVLYLLLAQICAAGNLKILCGRVLCHRCADLGRARVIFSKIWLGVSILAVSGLNFVTRQHSALESVEPSIMAVVGFNLLLMTVYGRYSQLVPHVHYAYLITVSVGFGALPRLSVLSLAQEKMITLGSVAVGEGLGIAIEHRFRRQVKSSAGAKPGGALASLFSVDIEPILQEDYRADRFQRACPLEILILGPNLVCVAGTCLGSVMLAGRIWLRPFADQKRAVLIYSRLYVFCVGCAWAAINIVMLVHEDTRRDFQAHPQVPFLLALLKVVSGVHEHYSGMFESHIWQHLDRLNAATVEERARRAEEEAARLAQEAFANSLKLEHARATRAADSRLNHVFKGKCGSARMNIELATSLRPVTDHQATLLHEAIALLDQAVEWLHRRQLFIDLENGTYRTVRMDCDLHEFMRSVAEHDAVLPPNDEAERNGDGHHIDNSNESHSTSGVSIGSRGNHPNGHGDHGDEILPPLRPRITRCPRDGHEIRDGDEMQQLLRPRIGSMIAVIGVDAPATVRFDVSIARLSLDEALSNAYKYREPGATITVRANVEIGEIGEITSSSRGAMLHLSVENPNRVGTECLTPEQCNLAFEPGYRTHTASTTSDGIGLDTVRKAVHAAHGRAWLATALDDAGGHRTIFHLILPVEIRDPRSETSSSESSFKREGSFHSRSAGRLLSRASSAAASKSDAAEEAHHLDEGDEASSHARRHQSVSMRRRDSTDKASYLDAPSALEMGPEVAHSSSSEPIVCLGVEDDPLMKAFHTALFETCLGADMTRSGSIGTSTAELAHAVEVAMGRYVMTTVDDAIVLAPLPQGSIPRQVDLVMLDQNIEAGMDSEIGANRLLLGSDLAMHMREQGFGGVISIMTGSSEEDIKILRNSKAVDLVHAKGTPVVRVANELRAAVLKKRLRTKKVQ</sequence>
<evidence type="ECO:0000259" key="3">
    <source>
        <dbReference type="SMART" id="SM00387"/>
    </source>
</evidence>
<feature type="region of interest" description="Disordered" evidence="1">
    <location>
        <begin position="698"/>
        <end position="748"/>
    </location>
</feature>
<keyword evidence="4" id="KW-0418">Kinase</keyword>
<reference evidence="5" key="1">
    <citation type="journal article" date="2015" name="PLoS Genet.">
        <title>Genome Sequence and Transcriptome Analyses of Chrysochromulina tobin: Metabolic Tools for Enhanced Algal Fitness in the Prominent Order Prymnesiales (Haptophyceae).</title>
        <authorList>
            <person name="Hovde B.T."/>
            <person name="Deodato C.R."/>
            <person name="Hunsperger H.M."/>
            <person name="Ryken S.A."/>
            <person name="Yost W."/>
            <person name="Jha R.K."/>
            <person name="Patterson J."/>
            <person name="Monnat R.J. Jr."/>
            <person name="Barlow S.B."/>
            <person name="Starkenburg S.R."/>
            <person name="Cattolico R.A."/>
        </authorList>
    </citation>
    <scope>NUCLEOTIDE SEQUENCE</scope>
    <source>
        <strain evidence="5">CCMP291</strain>
    </source>
</reference>
<feature type="region of interest" description="Disordered" evidence="1">
    <location>
        <begin position="450"/>
        <end position="502"/>
    </location>
</feature>
<evidence type="ECO:0000313" key="4">
    <source>
        <dbReference type="EMBL" id="KOO53255.1"/>
    </source>
</evidence>
<feature type="transmembrane region" description="Helical" evidence="2">
    <location>
        <begin position="20"/>
        <end position="46"/>
    </location>
</feature>
<dbReference type="Gene3D" id="3.30.565.10">
    <property type="entry name" value="Histidine kinase-like ATPase, C-terminal domain"/>
    <property type="match status" value="1"/>
</dbReference>
<feature type="compositionally biased region" description="Low complexity" evidence="1">
    <location>
        <begin position="698"/>
        <end position="713"/>
    </location>
</feature>
<dbReference type="SMART" id="SM00387">
    <property type="entry name" value="HATPase_c"/>
    <property type="match status" value="1"/>
</dbReference>
<keyword evidence="2" id="KW-0472">Membrane</keyword>
<dbReference type="GO" id="GO:0016301">
    <property type="term" value="F:kinase activity"/>
    <property type="evidence" value="ECO:0007669"/>
    <property type="project" value="UniProtKB-KW"/>
</dbReference>
<proteinExistence type="predicted"/>
<dbReference type="Pfam" id="PF02518">
    <property type="entry name" value="HATPase_c"/>
    <property type="match status" value="1"/>
</dbReference>
<comment type="caution">
    <text evidence="4">The sequence shown here is derived from an EMBL/GenBank/DDBJ whole genome shotgun (WGS) entry which is preliminary data.</text>
</comment>
<feature type="transmembrane region" description="Helical" evidence="2">
    <location>
        <begin position="98"/>
        <end position="114"/>
    </location>
</feature>
<dbReference type="EMBL" id="JWZX01000313">
    <property type="protein sequence ID" value="KOO53255.1"/>
    <property type="molecule type" value="Genomic_DNA"/>
</dbReference>
<accession>A0A0M0LQB1</accession>
<feature type="transmembrane region" description="Helical" evidence="2">
    <location>
        <begin position="217"/>
        <end position="238"/>
    </location>
</feature>
<feature type="compositionally biased region" description="Basic and acidic residues" evidence="1">
    <location>
        <begin position="454"/>
        <end position="468"/>
    </location>
</feature>
<evidence type="ECO:0000313" key="5">
    <source>
        <dbReference type="Proteomes" id="UP000037460"/>
    </source>
</evidence>
<feature type="transmembrane region" description="Helical" evidence="2">
    <location>
        <begin position="259"/>
        <end position="277"/>
    </location>
</feature>
<gene>
    <name evidence="4" type="ORF">Ctob_014583</name>
</gene>